<accession>A0A3R8T6B6</accession>
<sequence length="256" mass="29814">MKEILEKKLESNEHYSTEQINWLLDHIGDPDPIIRDQLVYASFCHLFLDEIISKDQAQQLFEQSQQRQLLSQDSLTRSFASLLYALIIAIDEDHPHYQNFLTNSQLQILFEQALDIFTFENDWRGYDENLGWIHAGAHGADFLLAATCHQAFPADKFEQAWQALIDCCLKQNSTFSAGEETRLAQIPVYLILNQKVSASTLATWMEQLDVPNQEPVEYFRWLNIQRFLSSIYFQLKSHQALAPEVEQAIEKQIRLY</sequence>
<reference evidence="1 2" key="2">
    <citation type="submission" date="2018-12" db="EMBL/GenBank/DDBJ databases">
        <title>Whole-genome sequences of fifteen clinical Streptococcus suis strains isolated from pigs between 2006 and 2018.</title>
        <authorList>
            <person name="Stevens M.J.A."/>
            <person name="Cernela N."/>
            <person name="Spoerry Serrano N."/>
            <person name="Schmitt S."/>
            <person name="Schrenzel J."/>
            <person name="Stephan R."/>
        </authorList>
    </citation>
    <scope>NUCLEOTIDE SEQUENCE [LARGE SCALE GENOMIC DNA]</scope>
    <source>
        <strain evidence="1 2">PP422</strain>
    </source>
</reference>
<name>A0A3R8T6B6_STRSU</name>
<evidence type="ECO:0000313" key="1">
    <source>
        <dbReference type="EMBL" id="RRR50631.1"/>
    </source>
</evidence>
<evidence type="ECO:0000313" key="2">
    <source>
        <dbReference type="Proteomes" id="UP000274117"/>
    </source>
</evidence>
<organism evidence="1 2">
    <name type="scientific">Streptococcus suis</name>
    <dbReference type="NCBI Taxonomy" id="1307"/>
    <lineage>
        <taxon>Bacteria</taxon>
        <taxon>Bacillati</taxon>
        <taxon>Bacillota</taxon>
        <taxon>Bacilli</taxon>
        <taxon>Lactobacillales</taxon>
        <taxon>Streptococcaceae</taxon>
        <taxon>Streptococcus</taxon>
    </lineage>
</organism>
<protein>
    <submittedName>
        <fullName evidence="1">DUF2785 domain-containing protein</fullName>
    </submittedName>
</protein>
<proteinExistence type="predicted"/>
<reference evidence="1 2" key="1">
    <citation type="submission" date="2018-11" db="EMBL/GenBank/DDBJ databases">
        <authorList>
            <person name="Stevens M.J."/>
            <person name="Cernela N."/>
            <person name="Spoerry Serrano N."/>
            <person name="Schmitt S."/>
            <person name="Schrenzel J."/>
            <person name="Stephan R."/>
        </authorList>
    </citation>
    <scope>NUCLEOTIDE SEQUENCE [LARGE SCALE GENOMIC DNA]</scope>
    <source>
        <strain evidence="1 2">PP422</strain>
    </source>
</reference>
<dbReference type="InterPro" id="IPR021247">
    <property type="entry name" value="DUF2785"/>
</dbReference>
<gene>
    <name evidence="1" type="ORF">EI998_10015</name>
</gene>
<comment type="caution">
    <text evidence="1">The sequence shown here is derived from an EMBL/GenBank/DDBJ whole genome shotgun (WGS) entry which is preliminary data.</text>
</comment>
<dbReference type="Pfam" id="PF10978">
    <property type="entry name" value="DUF2785"/>
    <property type="match status" value="1"/>
</dbReference>
<dbReference type="AlphaFoldDB" id="A0A3R8T6B6"/>
<dbReference type="EMBL" id="RSDO01000028">
    <property type="protein sequence ID" value="RRR50631.1"/>
    <property type="molecule type" value="Genomic_DNA"/>
</dbReference>
<dbReference type="Proteomes" id="UP000274117">
    <property type="component" value="Unassembled WGS sequence"/>
</dbReference>